<protein>
    <recommendedName>
        <fullName evidence="4">Antitoxin ParD</fullName>
    </recommendedName>
</protein>
<gene>
    <name evidence="2" type="ORF">NSMM_800004</name>
</gene>
<keyword evidence="1" id="KW-1277">Toxin-antitoxin system</keyword>
<organism evidence="2 3">
    <name type="scientific">Nitrosomonas mobilis</name>
    <dbReference type="NCBI Taxonomy" id="51642"/>
    <lineage>
        <taxon>Bacteria</taxon>
        <taxon>Pseudomonadati</taxon>
        <taxon>Pseudomonadota</taxon>
        <taxon>Betaproteobacteria</taxon>
        <taxon>Nitrosomonadales</taxon>
        <taxon>Nitrosomonadaceae</taxon>
        <taxon>Nitrosomonas</taxon>
    </lineage>
</organism>
<evidence type="ECO:0008006" key="4">
    <source>
        <dbReference type="Google" id="ProtNLM"/>
    </source>
</evidence>
<dbReference type="STRING" id="51642.NSMM_800004"/>
<dbReference type="SUPFAM" id="SSF47598">
    <property type="entry name" value="Ribbon-helix-helix"/>
    <property type="match status" value="1"/>
</dbReference>
<evidence type="ECO:0000313" key="3">
    <source>
        <dbReference type="Proteomes" id="UP000198729"/>
    </source>
</evidence>
<dbReference type="InterPro" id="IPR010985">
    <property type="entry name" value="Ribbon_hlx_hlx"/>
</dbReference>
<dbReference type="Proteomes" id="UP000198729">
    <property type="component" value="Unassembled WGS sequence"/>
</dbReference>
<accession>A0A1G5SIW1</accession>
<dbReference type="InterPro" id="IPR022789">
    <property type="entry name" value="ParD"/>
</dbReference>
<evidence type="ECO:0000256" key="1">
    <source>
        <dbReference type="ARBA" id="ARBA00022649"/>
    </source>
</evidence>
<keyword evidence="3" id="KW-1185">Reference proteome</keyword>
<sequence>MMKVSFAEIDEAYLRNKVENGYYSSLSEAIRDTVRKQRESEQNRLLAALEAGERAIQEGQTQPFTRALFDQVIQDGISKAKNSEIVVNTDVITQ</sequence>
<name>A0A1G5SIW1_9PROT</name>
<dbReference type="AlphaFoldDB" id="A0A1G5SIW1"/>
<dbReference type="Gene3D" id="6.10.10.120">
    <property type="entry name" value="Antitoxin ParD1-like"/>
    <property type="match status" value="1"/>
</dbReference>
<dbReference type="GO" id="GO:0006355">
    <property type="term" value="P:regulation of DNA-templated transcription"/>
    <property type="evidence" value="ECO:0007669"/>
    <property type="project" value="InterPro"/>
</dbReference>
<reference evidence="2 3" key="1">
    <citation type="submission" date="2016-10" db="EMBL/GenBank/DDBJ databases">
        <authorList>
            <person name="de Groot N.N."/>
        </authorList>
    </citation>
    <scope>NUCLEOTIDE SEQUENCE [LARGE SCALE GENOMIC DNA]</scope>
    <source>
        <strain evidence="2">1</strain>
    </source>
</reference>
<evidence type="ECO:0000313" key="2">
    <source>
        <dbReference type="EMBL" id="SCZ86810.1"/>
    </source>
</evidence>
<proteinExistence type="predicted"/>
<dbReference type="EMBL" id="FMWO01000092">
    <property type="protein sequence ID" value="SCZ86810.1"/>
    <property type="molecule type" value="Genomic_DNA"/>
</dbReference>
<dbReference type="OrthoDB" id="9815501at2"/>
<dbReference type="RefSeq" id="WP_090288069.1">
    <property type="nucleotide sequence ID" value="NZ_FMWO01000092.1"/>
</dbReference>
<dbReference type="Pfam" id="PF03693">
    <property type="entry name" value="ParD_antitoxin"/>
    <property type="match status" value="1"/>
</dbReference>
<dbReference type="InterPro" id="IPR038296">
    <property type="entry name" value="ParD_sf"/>
</dbReference>